<evidence type="ECO:0000313" key="2">
    <source>
        <dbReference type="EMBL" id="UPK67277.1"/>
    </source>
</evidence>
<dbReference type="EMBL" id="CP095855">
    <property type="protein sequence ID" value="UPK67277.1"/>
    <property type="molecule type" value="Genomic_DNA"/>
</dbReference>
<dbReference type="Proteomes" id="UP000830198">
    <property type="component" value="Chromosome"/>
</dbReference>
<dbReference type="Pfam" id="PF12973">
    <property type="entry name" value="Cupin_7"/>
    <property type="match status" value="1"/>
</dbReference>
<protein>
    <submittedName>
        <fullName evidence="2">Dimethylsulfonioproprionate lyase family protein</fullName>
    </submittedName>
</protein>
<sequence length="123" mass="13820">MKNTAISTDINDHIVRKAQKEWQPLVEKGVHYKGISVISLHYDQLKERSTTILLKFEPGASYPYHNHPAGEEVYVLSGEATFENAVLSEGDYLYTPPNFKHAVTTTTGCTLLFVVPEEVEILV</sequence>
<evidence type="ECO:0000259" key="1">
    <source>
        <dbReference type="Pfam" id="PF12973"/>
    </source>
</evidence>
<gene>
    <name evidence="2" type="ORF">MYF79_20260</name>
</gene>
<dbReference type="InterPro" id="IPR011051">
    <property type="entry name" value="RmlC_Cupin_sf"/>
</dbReference>
<name>A0ABY4HUK0_CHIFI</name>
<dbReference type="Gene3D" id="2.60.120.10">
    <property type="entry name" value="Jelly Rolls"/>
    <property type="match status" value="1"/>
</dbReference>
<dbReference type="SUPFAM" id="SSF51182">
    <property type="entry name" value="RmlC-like cupins"/>
    <property type="match status" value="1"/>
</dbReference>
<proteinExistence type="predicted"/>
<evidence type="ECO:0000313" key="3">
    <source>
        <dbReference type="Proteomes" id="UP000830198"/>
    </source>
</evidence>
<feature type="domain" description="ChrR-like cupin" evidence="1">
    <location>
        <begin position="12"/>
        <end position="112"/>
    </location>
</feature>
<dbReference type="InterPro" id="IPR014710">
    <property type="entry name" value="RmlC-like_jellyroll"/>
</dbReference>
<keyword evidence="2" id="KW-0456">Lyase</keyword>
<reference evidence="2 3" key="1">
    <citation type="submission" date="2022-04" db="EMBL/GenBank/DDBJ databases">
        <title>The arsenic-methylating capacity of Chitinophaga filiformis YT5 during chitin decomposition.</title>
        <authorList>
            <person name="Chen G."/>
            <person name="Liang Y."/>
        </authorList>
    </citation>
    <scope>NUCLEOTIDE SEQUENCE [LARGE SCALE GENOMIC DNA]</scope>
    <source>
        <strain evidence="2 3">YT5</strain>
    </source>
</reference>
<dbReference type="GO" id="GO:0016829">
    <property type="term" value="F:lyase activity"/>
    <property type="evidence" value="ECO:0007669"/>
    <property type="project" value="UniProtKB-KW"/>
</dbReference>
<dbReference type="RefSeq" id="WP_247809524.1">
    <property type="nucleotide sequence ID" value="NZ_CP095855.1"/>
</dbReference>
<keyword evidence="3" id="KW-1185">Reference proteome</keyword>
<organism evidence="2 3">
    <name type="scientific">Chitinophaga filiformis</name>
    <name type="common">Myxococcus filiformis</name>
    <name type="synonym">Flexibacter filiformis</name>
    <dbReference type="NCBI Taxonomy" id="104663"/>
    <lineage>
        <taxon>Bacteria</taxon>
        <taxon>Pseudomonadati</taxon>
        <taxon>Bacteroidota</taxon>
        <taxon>Chitinophagia</taxon>
        <taxon>Chitinophagales</taxon>
        <taxon>Chitinophagaceae</taxon>
        <taxon>Chitinophaga</taxon>
    </lineage>
</organism>
<accession>A0ABY4HUK0</accession>
<dbReference type="InterPro" id="IPR025979">
    <property type="entry name" value="ChrR-like_cupin_dom"/>
</dbReference>